<evidence type="ECO:0000259" key="1">
    <source>
        <dbReference type="PROSITE" id="PS50046"/>
    </source>
</evidence>
<dbReference type="InterPro" id="IPR003018">
    <property type="entry name" value="GAF"/>
</dbReference>
<dbReference type="InterPro" id="IPR029016">
    <property type="entry name" value="GAF-like_dom_sf"/>
</dbReference>
<dbReference type="Pfam" id="PF01590">
    <property type="entry name" value="GAF"/>
    <property type="match status" value="1"/>
</dbReference>
<organism evidence="2">
    <name type="scientific">Planktothricoides raciborskii GIHE-MW2</name>
    <dbReference type="NCBI Taxonomy" id="2792601"/>
    <lineage>
        <taxon>Bacteria</taxon>
        <taxon>Bacillati</taxon>
        <taxon>Cyanobacteriota</taxon>
        <taxon>Cyanophyceae</taxon>
        <taxon>Oscillatoriophycideae</taxon>
        <taxon>Oscillatoriales</taxon>
        <taxon>Oscillatoriaceae</taxon>
        <taxon>Planktothricoides</taxon>
    </lineage>
</organism>
<dbReference type="Gene3D" id="3.30.450.40">
    <property type="match status" value="1"/>
</dbReference>
<dbReference type="PROSITE" id="PS50046">
    <property type="entry name" value="PHYTOCHROME_2"/>
    <property type="match status" value="1"/>
</dbReference>
<sequence>MFHKNLNSITERLGNSLKRDVLVQKTLYDIRDFLQVDRIVLYYFYRQWKGQVTAESLRDPELSIFGSTGADDCFNDEYAALYQAGRYRAIADVEIEPIHECHLDFLLSIQVKANLVVPVLVHQNLWGLLIAHDCQKPHYWSNSEIEFMQTQAHMLAMSPVLVNQS</sequence>
<protein>
    <submittedName>
        <fullName evidence="2">GAF domain-containing protein</fullName>
    </submittedName>
</protein>
<dbReference type="SMART" id="SM00065">
    <property type="entry name" value="GAF"/>
    <property type="match status" value="1"/>
</dbReference>
<feature type="domain" description="Phytochrome chromophore attachment site" evidence="1">
    <location>
        <begin position="18"/>
        <end position="148"/>
    </location>
</feature>
<dbReference type="InterPro" id="IPR016132">
    <property type="entry name" value="Phyto_chromo_attachment"/>
</dbReference>
<evidence type="ECO:0000313" key="2">
    <source>
        <dbReference type="EMBL" id="XCM37708.1"/>
    </source>
</evidence>
<dbReference type="AlphaFoldDB" id="A0AAU8JG62"/>
<name>A0AAU8JG62_9CYAN</name>
<gene>
    <name evidence="2" type="ORF">ABWT76_000493</name>
</gene>
<proteinExistence type="predicted"/>
<accession>A0AAU8JG62</accession>
<dbReference type="SUPFAM" id="SSF55781">
    <property type="entry name" value="GAF domain-like"/>
    <property type="match status" value="1"/>
</dbReference>
<reference evidence="2" key="1">
    <citation type="submission" date="2024-07" db="EMBL/GenBank/DDBJ databases">
        <authorList>
            <person name="Kim Y.J."/>
            <person name="Jeong J.Y."/>
        </authorList>
    </citation>
    <scope>NUCLEOTIDE SEQUENCE</scope>
    <source>
        <strain evidence="2">GIHE-MW2</strain>
    </source>
</reference>
<dbReference type="EMBL" id="CP159837">
    <property type="protein sequence ID" value="XCM37708.1"/>
    <property type="molecule type" value="Genomic_DNA"/>
</dbReference>
<dbReference type="RefSeq" id="WP_054468672.1">
    <property type="nucleotide sequence ID" value="NZ_CP159837.1"/>
</dbReference>